<dbReference type="PANTHER" id="PTHR30055:SF234">
    <property type="entry name" value="HTH-TYPE TRANSCRIPTIONAL REGULATOR BETI"/>
    <property type="match status" value="1"/>
</dbReference>
<dbReference type="PROSITE" id="PS50977">
    <property type="entry name" value="HTH_TETR_2"/>
    <property type="match status" value="1"/>
</dbReference>
<dbReference type="PANTHER" id="PTHR30055">
    <property type="entry name" value="HTH-TYPE TRANSCRIPTIONAL REGULATOR RUTR"/>
    <property type="match status" value="1"/>
</dbReference>
<evidence type="ECO:0000256" key="4">
    <source>
        <dbReference type="PROSITE-ProRule" id="PRU00335"/>
    </source>
</evidence>
<dbReference type="InterPro" id="IPR011075">
    <property type="entry name" value="TetR_C"/>
</dbReference>
<keyword evidence="3" id="KW-0804">Transcription</keyword>
<evidence type="ECO:0000256" key="2">
    <source>
        <dbReference type="ARBA" id="ARBA00023125"/>
    </source>
</evidence>
<dbReference type="Gene3D" id="1.10.10.60">
    <property type="entry name" value="Homeodomain-like"/>
    <property type="match status" value="1"/>
</dbReference>
<dbReference type="Pfam" id="PF00440">
    <property type="entry name" value="TetR_N"/>
    <property type="match status" value="1"/>
</dbReference>
<sequence length="183" mass="19956">MEAAIALFVDGGVSAVTVDAVAARAAVAKTTLYRHWPSRQHLLMDVFRHFDHRFADPPPGAASIERLRDLSRQLAATLTSPEWQRALPSLLDVTRRIDEFADAHEFEMPGAGSMSRAIAALIDEGILPRGTPVGEVLVQIVGPLTLGALFDPERIDAAFTDRLVDRLIRGYASELTNGKEEVS</sequence>
<dbReference type="InterPro" id="IPR050109">
    <property type="entry name" value="HTH-type_TetR-like_transc_reg"/>
</dbReference>
<proteinExistence type="predicted"/>
<dbReference type="Pfam" id="PF16859">
    <property type="entry name" value="TetR_C_11"/>
    <property type="match status" value="1"/>
</dbReference>
<feature type="DNA-binding region" description="H-T-H motif" evidence="4">
    <location>
        <begin position="17"/>
        <end position="36"/>
    </location>
</feature>
<dbReference type="GO" id="GO:0003700">
    <property type="term" value="F:DNA-binding transcription factor activity"/>
    <property type="evidence" value="ECO:0007669"/>
    <property type="project" value="TreeGrafter"/>
</dbReference>
<evidence type="ECO:0000313" key="6">
    <source>
        <dbReference type="EMBL" id="CAA9563843.1"/>
    </source>
</evidence>
<reference evidence="6" key="1">
    <citation type="submission" date="2020-02" db="EMBL/GenBank/DDBJ databases">
        <authorList>
            <person name="Meier V. D."/>
        </authorList>
    </citation>
    <scope>NUCLEOTIDE SEQUENCE</scope>
    <source>
        <strain evidence="6">AVDCRST_MAG73</strain>
    </source>
</reference>
<gene>
    <name evidence="6" type="ORF">AVDCRST_MAG73-3974</name>
</gene>
<dbReference type="AlphaFoldDB" id="A0A6J4V0J9"/>
<dbReference type="InterPro" id="IPR001647">
    <property type="entry name" value="HTH_TetR"/>
</dbReference>
<accession>A0A6J4V0J9</accession>
<evidence type="ECO:0000256" key="3">
    <source>
        <dbReference type="ARBA" id="ARBA00023163"/>
    </source>
</evidence>
<dbReference type="GO" id="GO:0000976">
    <property type="term" value="F:transcription cis-regulatory region binding"/>
    <property type="evidence" value="ECO:0007669"/>
    <property type="project" value="TreeGrafter"/>
</dbReference>
<dbReference type="InterPro" id="IPR036271">
    <property type="entry name" value="Tet_transcr_reg_TetR-rel_C_sf"/>
</dbReference>
<evidence type="ECO:0000256" key="1">
    <source>
        <dbReference type="ARBA" id="ARBA00023015"/>
    </source>
</evidence>
<dbReference type="Gene3D" id="1.10.357.10">
    <property type="entry name" value="Tetracycline Repressor, domain 2"/>
    <property type="match status" value="1"/>
</dbReference>
<dbReference type="EMBL" id="CADCWE010000258">
    <property type="protein sequence ID" value="CAA9563843.1"/>
    <property type="molecule type" value="Genomic_DNA"/>
</dbReference>
<keyword evidence="2 4" id="KW-0238">DNA-binding</keyword>
<dbReference type="SUPFAM" id="SSF46689">
    <property type="entry name" value="Homeodomain-like"/>
    <property type="match status" value="1"/>
</dbReference>
<dbReference type="SUPFAM" id="SSF48498">
    <property type="entry name" value="Tetracyclin repressor-like, C-terminal domain"/>
    <property type="match status" value="1"/>
</dbReference>
<organism evidence="6">
    <name type="scientific">uncultured Thermomicrobiales bacterium</name>
    <dbReference type="NCBI Taxonomy" id="1645740"/>
    <lineage>
        <taxon>Bacteria</taxon>
        <taxon>Pseudomonadati</taxon>
        <taxon>Thermomicrobiota</taxon>
        <taxon>Thermomicrobia</taxon>
        <taxon>Thermomicrobiales</taxon>
        <taxon>environmental samples</taxon>
    </lineage>
</organism>
<name>A0A6J4V0J9_9BACT</name>
<keyword evidence="1" id="KW-0805">Transcription regulation</keyword>
<dbReference type="InterPro" id="IPR009057">
    <property type="entry name" value="Homeodomain-like_sf"/>
</dbReference>
<evidence type="ECO:0000259" key="5">
    <source>
        <dbReference type="PROSITE" id="PS50977"/>
    </source>
</evidence>
<protein>
    <recommendedName>
        <fullName evidence="5">HTH tetR-type domain-containing protein</fullName>
    </recommendedName>
</protein>
<feature type="domain" description="HTH tetR-type" evidence="5">
    <location>
        <begin position="1"/>
        <end position="54"/>
    </location>
</feature>